<dbReference type="Gene3D" id="1.20.900.10">
    <property type="entry name" value="Dbl homology (DH) domain"/>
    <property type="match status" value="1"/>
</dbReference>
<dbReference type="Gene3D" id="2.30.29.30">
    <property type="entry name" value="Pleckstrin-homology domain (PH domain)/Phosphotyrosine-binding domain (PTB)"/>
    <property type="match status" value="1"/>
</dbReference>
<dbReference type="SUPFAM" id="SSF50729">
    <property type="entry name" value="PH domain-like"/>
    <property type="match status" value="1"/>
</dbReference>
<dbReference type="Proteomes" id="UP000504606">
    <property type="component" value="Unplaced"/>
</dbReference>
<dbReference type="InterPro" id="IPR011993">
    <property type="entry name" value="PH-like_dom_sf"/>
</dbReference>
<dbReference type="GO" id="GO:0031267">
    <property type="term" value="F:small GTPase binding"/>
    <property type="evidence" value="ECO:0007669"/>
    <property type="project" value="TreeGrafter"/>
</dbReference>
<keyword evidence="2" id="KW-0344">Guanine-nucleotide releasing factor</keyword>
<keyword evidence="1" id="KW-0597">Phosphoprotein</keyword>
<dbReference type="GO" id="GO:0005085">
    <property type="term" value="F:guanyl-nucleotide exchange factor activity"/>
    <property type="evidence" value="ECO:0007669"/>
    <property type="project" value="UniProtKB-KW"/>
</dbReference>
<dbReference type="PANTHER" id="PTHR45924">
    <property type="entry name" value="FI17866P1"/>
    <property type="match status" value="1"/>
</dbReference>
<dbReference type="InterPro" id="IPR001331">
    <property type="entry name" value="GDS_CDC24_CS"/>
</dbReference>
<dbReference type="SUPFAM" id="SSF48065">
    <property type="entry name" value="DBL homology domain (DH-domain)"/>
    <property type="match status" value="1"/>
</dbReference>
<dbReference type="PANTHER" id="PTHR45924:SF2">
    <property type="entry name" value="FI17866P1"/>
    <property type="match status" value="1"/>
</dbReference>
<evidence type="ECO:0000256" key="2">
    <source>
        <dbReference type="ARBA" id="ARBA00022658"/>
    </source>
</evidence>
<dbReference type="SMART" id="SM00325">
    <property type="entry name" value="RhoGEF"/>
    <property type="match status" value="1"/>
</dbReference>
<dbReference type="Pfam" id="PF22697">
    <property type="entry name" value="SOS1_NGEF_PH"/>
    <property type="match status" value="1"/>
</dbReference>
<dbReference type="KEGG" id="foc:113201907"/>
<proteinExistence type="predicted"/>
<dbReference type="GeneID" id="113201907"/>
<dbReference type="GO" id="GO:0035556">
    <property type="term" value="P:intracellular signal transduction"/>
    <property type="evidence" value="ECO:0007669"/>
    <property type="project" value="InterPro"/>
</dbReference>
<dbReference type="PROSITE" id="PS00741">
    <property type="entry name" value="DH_1"/>
    <property type="match status" value="1"/>
</dbReference>
<name>A0A9C6WVD7_FRAOC</name>
<dbReference type="InterPro" id="IPR043324">
    <property type="entry name" value="PH_PLEKHG1_G2_G3"/>
</dbReference>
<dbReference type="RefSeq" id="XP_052122731.1">
    <property type="nucleotide sequence ID" value="XM_052266771.1"/>
</dbReference>
<evidence type="ECO:0000313" key="5">
    <source>
        <dbReference type="RefSeq" id="XP_052122731.1"/>
    </source>
</evidence>
<dbReference type="PROSITE" id="PS50010">
    <property type="entry name" value="DH_2"/>
    <property type="match status" value="1"/>
</dbReference>
<protein>
    <submittedName>
        <fullName evidence="5">Pleckstrin homology domain-containing family G member 1</fullName>
    </submittedName>
</protein>
<dbReference type="CDD" id="cd00160">
    <property type="entry name" value="RhoGEF"/>
    <property type="match status" value="1"/>
</dbReference>
<dbReference type="Pfam" id="PF00621">
    <property type="entry name" value="RhoGEF"/>
    <property type="match status" value="1"/>
</dbReference>
<dbReference type="AlphaFoldDB" id="A0A9C6WVD7"/>
<gene>
    <name evidence="5" type="primary">LOC113201907</name>
</gene>
<dbReference type="InterPro" id="IPR000219">
    <property type="entry name" value="DH_dom"/>
</dbReference>
<sequence>MDRVVMEIIDTEGVYVRDLHQIITGYLTVWRGRVDCPLGSSQLEALFGNIEDIYRFNLHFLRQLEQCDLDPVQVARCFVRNDTGFSIYTEYCTNYPRTVSVLTELMRREAAVRLFRERQTALQHTLPLGSYLLKPVQRILKYHLLLQNIVKHSSCDRFGYGDIVDALSTMTAIAHHINDMKRRHEHAVRVQEIQSLLYGWEGEDLTTFGELCAEGTFRVAGAKALRHVFLFDKMLLITKKKEESILGYKAHIMCSNLMLIESVPGEPLSFHVIPFDNPRMQYTLQV</sequence>
<dbReference type="InterPro" id="IPR055251">
    <property type="entry name" value="SOS1_NGEF_PH"/>
</dbReference>
<evidence type="ECO:0000256" key="1">
    <source>
        <dbReference type="ARBA" id="ARBA00022553"/>
    </source>
</evidence>
<keyword evidence="4" id="KW-1185">Reference proteome</keyword>
<dbReference type="OrthoDB" id="1594986at2759"/>
<feature type="domain" description="DH" evidence="3">
    <location>
        <begin position="1"/>
        <end position="180"/>
    </location>
</feature>
<evidence type="ECO:0000313" key="4">
    <source>
        <dbReference type="Proteomes" id="UP000504606"/>
    </source>
</evidence>
<accession>A0A9C6WVD7</accession>
<dbReference type="InterPro" id="IPR035899">
    <property type="entry name" value="DBL_dom_sf"/>
</dbReference>
<dbReference type="CDD" id="cd13243">
    <property type="entry name" value="PH_PLEKHG1_G2_G3"/>
    <property type="match status" value="1"/>
</dbReference>
<evidence type="ECO:0000259" key="3">
    <source>
        <dbReference type="PROSITE" id="PS50010"/>
    </source>
</evidence>
<organism evidence="4 5">
    <name type="scientific">Frankliniella occidentalis</name>
    <name type="common">Western flower thrips</name>
    <name type="synonym">Euthrips occidentalis</name>
    <dbReference type="NCBI Taxonomy" id="133901"/>
    <lineage>
        <taxon>Eukaryota</taxon>
        <taxon>Metazoa</taxon>
        <taxon>Ecdysozoa</taxon>
        <taxon>Arthropoda</taxon>
        <taxon>Hexapoda</taxon>
        <taxon>Insecta</taxon>
        <taxon>Pterygota</taxon>
        <taxon>Neoptera</taxon>
        <taxon>Paraneoptera</taxon>
        <taxon>Thysanoptera</taxon>
        <taxon>Terebrantia</taxon>
        <taxon>Thripoidea</taxon>
        <taxon>Thripidae</taxon>
        <taxon>Frankliniella</taxon>
    </lineage>
</organism>
<reference evidence="5" key="1">
    <citation type="submission" date="2025-08" db="UniProtKB">
        <authorList>
            <consortium name="RefSeq"/>
        </authorList>
    </citation>
    <scope>IDENTIFICATION</scope>
    <source>
        <tissue evidence="5">Whole organism</tissue>
    </source>
</reference>